<dbReference type="KEGG" id="aym:YM304_41530"/>
<dbReference type="SMART" id="SM00507">
    <property type="entry name" value="HNHc"/>
    <property type="match status" value="1"/>
</dbReference>
<evidence type="ECO:0000256" key="1">
    <source>
        <dbReference type="SAM" id="MobiDB-lite"/>
    </source>
</evidence>
<keyword evidence="4" id="KW-1185">Reference proteome</keyword>
<protein>
    <recommendedName>
        <fullName evidence="2">HNH nuclease domain-containing protein</fullName>
    </recommendedName>
</protein>
<evidence type="ECO:0000313" key="4">
    <source>
        <dbReference type="Proteomes" id="UP000011863"/>
    </source>
</evidence>
<dbReference type="GO" id="GO:0004519">
    <property type="term" value="F:endonuclease activity"/>
    <property type="evidence" value="ECO:0007669"/>
    <property type="project" value="InterPro"/>
</dbReference>
<dbReference type="InterPro" id="IPR002711">
    <property type="entry name" value="HNH"/>
</dbReference>
<dbReference type="AlphaFoldDB" id="A0A6C7ECH5"/>
<dbReference type="Pfam" id="PF01844">
    <property type="entry name" value="HNH"/>
    <property type="match status" value="1"/>
</dbReference>
<accession>A0A6C7ECH5</accession>
<evidence type="ECO:0000259" key="2">
    <source>
        <dbReference type="SMART" id="SM00507"/>
    </source>
</evidence>
<dbReference type="Gene3D" id="1.10.30.50">
    <property type="match status" value="1"/>
</dbReference>
<reference evidence="3 4" key="1">
    <citation type="journal article" date="2013" name="Int. J. Syst. Evol. Microbiol.">
        <title>Ilumatobacter nonamiense sp. nov. and Ilumatobacter coccineum sp. nov., isolated from seashore sand.</title>
        <authorList>
            <person name="Matsumoto A."/>
            <person name="Kasai H."/>
            <person name="Matsuo Y."/>
            <person name="Shizuri Y."/>
            <person name="Ichikawa N."/>
            <person name="Fujita N."/>
            <person name="Omura S."/>
            <person name="Takahashi Y."/>
        </authorList>
    </citation>
    <scope>NUCLEOTIDE SEQUENCE [LARGE SCALE GENOMIC DNA]</scope>
    <source>
        <strain evidence="4">NBRC 103263 / KCTC 29153 / YM16-304</strain>
    </source>
</reference>
<dbReference type="GO" id="GO:0008270">
    <property type="term" value="F:zinc ion binding"/>
    <property type="evidence" value="ECO:0007669"/>
    <property type="project" value="InterPro"/>
</dbReference>
<dbReference type="Proteomes" id="UP000011863">
    <property type="component" value="Chromosome"/>
</dbReference>
<feature type="domain" description="HNH nuclease" evidence="2">
    <location>
        <begin position="334"/>
        <end position="385"/>
    </location>
</feature>
<gene>
    <name evidence="3" type="ORF">YM304_41530</name>
</gene>
<feature type="compositionally biased region" description="Low complexity" evidence="1">
    <location>
        <begin position="174"/>
        <end position="194"/>
    </location>
</feature>
<dbReference type="GO" id="GO:0003676">
    <property type="term" value="F:nucleic acid binding"/>
    <property type="evidence" value="ECO:0007669"/>
    <property type="project" value="InterPro"/>
</dbReference>
<proteinExistence type="predicted"/>
<dbReference type="InterPro" id="IPR003615">
    <property type="entry name" value="HNH_nuc"/>
</dbReference>
<feature type="region of interest" description="Disordered" evidence="1">
    <location>
        <begin position="174"/>
        <end position="202"/>
    </location>
</feature>
<organism evidence="3 4">
    <name type="scientific">Ilumatobacter coccineus (strain NBRC 103263 / KCTC 29153 / YM16-304)</name>
    <dbReference type="NCBI Taxonomy" id="1313172"/>
    <lineage>
        <taxon>Bacteria</taxon>
        <taxon>Bacillati</taxon>
        <taxon>Actinomycetota</taxon>
        <taxon>Acidimicrobiia</taxon>
        <taxon>Acidimicrobiales</taxon>
        <taxon>Ilumatobacteraceae</taxon>
        <taxon>Ilumatobacter</taxon>
    </lineage>
</organism>
<sequence length="477" mass="51395">MVVEPLSTTAAAVVLNGLDDVAAEINLVAGHRNALDGRLVDVAIWLLANDGWKGTGLRKPEQFLAFRCGLSPASARRYVQVAARAEELPESIGALRRGELCLDQLMPIVRRVPAWADSQVLRLSKKLTVGQINAVINKYDFERSGPPAERHAPVIDDQAADEAELIATIDAARADASTENTSTSASASASTVPADTEHARSTMPKDRCWVGVGDDGRWRLHLETSPDVGMVIDAALREARDRAFRSTGSMVSDAEALADVANRSLDAIDDASRRDRFRINLHVRTDGVTADELGATLPDVMARHISCDGLVSPVFTEHGVPVSVGRSHRIVPDRTRRIVLLRDGGCRVPGCGATQHLEVHHVVHWADGGRTDTWNLVALCGHHHRMHHHGKLDVTGNADIAGGLTITNEHGIDVCLDGPRPEPVTGPPPAPVGKYRPPLCERLDMGYVSFIHPERLELIAASALAHSRGQPGVASRS</sequence>
<dbReference type="RefSeq" id="WP_015443714.1">
    <property type="nucleotide sequence ID" value="NC_020520.1"/>
</dbReference>
<evidence type="ECO:0000313" key="3">
    <source>
        <dbReference type="EMBL" id="BAN04467.1"/>
    </source>
</evidence>
<name>A0A6C7ECH5_ILUCY</name>
<dbReference type="CDD" id="cd00085">
    <property type="entry name" value="HNHc"/>
    <property type="match status" value="1"/>
</dbReference>
<dbReference type="EMBL" id="AP012057">
    <property type="protein sequence ID" value="BAN04467.1"/>
    <property type="molecule type" value="Genomic_DNA"/>
</dbReference>